<dbReference type="SUPFAM" id="SSF49899">
    <property type="entry name" value="Concanavalin A-like lectins/glucanases"/>
    <property type="match status" value="1"/>
</dbReference>
<evidence type="ECO:0000256" key="3">
    <source>
        <dbReference type="SAM" id="SignalP"/>
    </source>
</evidence>
<organism evidence="5 6">
    <name type="scientific">Perilla frutescens var. hirtella</name>
    <name type="common">Perilla citriodora</name>
    <name type="synonym">Perilla setoyensis</name>
    <dbReference type="NCBI Taxonomy" id="608512"/>
    <lineage>
        <taxon>Eukaryota</taxon>
        <taxon>Viridiplantae</taxon>
        <taxon>Streptophyta</taxon>
        <taxon>Embryophyta</taxon>
        <taxon>Tracheophyta</taxon>
        <taxon>Spermatophyta</taxon>
        <taxon>Magnoliopsida</taxon>
        <taxon>eudicotyledons</taxon>
        <taxon>Gunneridae</taxon>
        <taxon>Pentapetalae</taxon>
        <taxon>asterids</taxon>
        <taxon>lamiids</taxon>
        <taxon>Lamiales</taxon>
        <taxon>Lamiaceae</taxon>
        <taxon>Nepetoideae</taxon>
        <taxon>Elsholtzieae</taxon>
        <taxon>Perilla</taxon>
    </lineage>
</organism>
<protein>
    <recommendedName>
        <fullName evidence="4">Legume lectin domain-containing protein</fullName>
    </recommendedName>
</protein>
<comment type="caution">
    <text evidence="5">The sequence shown here is derived from an EMBL/GenBank/DDBJ whole genome shotgun (WGS) entry which is preliminary data.</text>
</comment>
<evidence type="ECO:0000256" key="1">
    <source>
        <dbReference type="ARBA" id="ARBA00007606"/>
    </source>
</evidence>
<reference evidence="5 6" key="1">
    <citation type="journal article" date="2021" name="Nat. Commun.">
        <title>Incipient diploidization of the medicinal plant Perilla within 10,000 years.</title>
        <authorList>
            <person name="Zhang Y."/>
            <person name="Shen Q."/>
            <person name="Leng L."/>
            <person name="Zhang D."/>
            <person name="Chen S."/>
            <person name="Shi Y."/>
            <person name="Ning Z."/>
            <person name="Chen S."/>
        </authorList>
    </citation>
    <scope>NUCLEOTIDE SEQUENCE [LARGE SCALE GENOMIC DNA]</scope>
    <source>
        <strain evidence="6">cv. PC099</strain>
    </source>
</reference>
<proteinExistence type="inferred from homology"/>
<dbReference type="PANTHER" id="PTHR32401">
    <property type="entry name" value="CONCANAVALIN A-LIKE LECTIN FAMILY PROTEIN"/>
    <property type="match status" value="1"/>
</dbReference>
<sequence length="263" mass="28108">MAKLLQTLIPLALLLVVAATTARSQTTSFTYDFYGSQPTDLTYQGDAHFPSETTFLRLANPQTASIGRVLYSTPIQFWEEGAQVDFETTINFIITPNGDATPADGLTFFIAPVGSTIPVSSSGGNFGIFGSSGTSPSVFAVEFDTYTNGAWDPDYRHVGIDIGSRASSNTTEVDGAIIGQQVTARIDYEEATKVISVAVAAGSKTYEVSYVYDLSTLVDQKVQVGLSAATGEYVATHDVVSWYFTSTLVHTAANAAANIRQYV</sequence>
<dbReference type="PANTHER" id="PTHR32401:SF49">
    <property type="entry name" value="OS10G0129200 PROTEIN"/>
    <property type="match status" value="1"/>
</dbReference>
<keyword evidence="2" id="KW-0430">Lectin</keyword>
<dbReference type="PIRSF" id="PIRSF002690">
    <property type="entry name" value="L-type_lectin_plant"/>
    <property type="match status" value="1"/>
</dbReference>
<comment type="similarity">
    <text evidence="1">Belongs to the leguminous lectin family.</text>
</comment>
<dbReference type="InterPro" id="IPR050258">
    <property type="entry name" value="Leguminous_Lectin"/>
</dbReference>
<evidence type="ECO:0000313" key="5">
    <source>
        <dbReference type="EMBL" id="KAH6819913.1"/>
    </source>
</evidence>
<keyword evidence="3" id="KW-0732">Signal</keyword>
<dbReference type="GO" id="GO:0030246">
    <property type="term" value="F:carbohydrate binding"/>
    <property type="evidence" value="ECO:0007669"/>
    <property type="project" value="UniProtKB-KW"/>
</dbReference>
<dbReference type="Pfam" id="PF00139">
    <property type="entry name" value="Lectin_legB"/>
    <property type="match status" value="1"/>
</dbReference>
<dbReference type="CDD" id="cd06899">
    <property type="entry name" value="lectin_legume_LecRK_Arcelin_ConA"/>
    <property type="match status" value="1"/>
</dbReference>
<feature type="signal peptide" evidence="3">
    <location>
        <begin position="1"/>
        <end position="24"/>
    </location>
</feature>
<keyword evidence="6" id="KW-1185">Reference proteome</keyword>
<dbReference type="InterPro" id="IPR016363">
    <property type="entry name" value="L-lectin"/>
</dbReference>
<dbReference type="PROSITE" id="PS00308">
    <property type="entry name" value="LECTIN_LEGUME_ALPHA"/>
    <property type="match status" value="1"/>
</dbReference>
<dbReference type="AlphaFoldDB" id="A0AAD4IQX8"/>
<feature type="chain" id="PRO_5042234940" description="Legume lectin domain-containing protein" evidence="3">
    <location>
        <begin position="25"/>
        <end position="263"/>
    </location>
</feature>
<evidence type="ECO:0000259" key="4">
    <source>
        <dbReference type="Pfam" id="PF00139"/>
    </source>
</evidence>
<dbReference type="InterPro" id="IPR013320">
    <property type="entry name" value="ConA-like_dom_sf"/>
</dbReference>
<gene>
    <name evidence="5" type="ORF">C2S53_014557</name>
</gene>
<feature type="domain" description="Legume lectin" evidence="4">
    <location>
        <begin position="27"/>
        <end position="252"/>
    </location>
</feature>
<dbReference type="EMBL" id="SDAM02005225">
    <property type="protein sequence ID" value="KAH6819913.1"/>
    <property type="molecule type" value="Genomic_DNA"/>
</dbReference>
<evidence type="ECO:0000256" key="2">
    <source>
        <dbReference type="ARBA" id="ARBA00022734"/>
    </source>
</evidence>
<dbReference type="InterPro" id="IPR000985">
    <property type="entry name" value="Lectin_LegA_CS"/>
</dbReference>
<evidence type="ECO:0000313" key="6">
    <source>
        <dbReference type="Proteomes" id="UP001190926"/>
    </source>
</evidence>
<dbReference type="Proteomes" id="UP001190926">
    <property type="component" value="Unassembled WGS sequence"/>
</dbReference>
<dbReference type="Gene3D" id="2.60.120.200">
    <property type="match status" value="1"/>
</dbReference>
<dbReference type="InterPro" id="IPR001220">
    <property type="entry name" value="Legume_lectin_dom"/>
</dbReference>
<accession>A0AAD4IQX8</accession>
<name>A0AAD4IQX8_PERFH</name>